<dbReference type="AlphaFoldDB" id="A0A7C9BN82"/>
<organism evidence="1 2">
    <name type="scientific">Salmonirosea aquatica</name>
    <dbReference type="NCBI Taxonomy" id="2654236"/>
    <lineage>
        <taxon>Bacteria</taxon>
        <taxon>Pseudomonadati</taxon>
        <taxon>Bacteroidota</taxon>
        <taxon>Cytophagia</taxon>
        <taxon>Cytophagales</taxon>
        <taxon>Spirosomataceae</taxon>
        <taxon>Salmonirosea</taxon>
    </lineage>
</organism>
<name>A0A7C9BN82_9BACT</name>
<proteinExistence type="predicted"/>
<accession>A0A7C9BN82</accession>
<keyword evidence="2" id="KW-1185">Reference proteome</keyword>
<gene>
    <name evidence="1" type="ORF">GBK04_26765</name>
</gene>
<dbReference type="RefSeq" id="WP_152765083.1">
    <property type="nucleotide sequence ID" value="NZ_WHLY01000002.1"/>
</dbReference>
<sequence>MNGSNSHPAFPSQVTDKTLVIRQPTEQSYRLSQVPLPKADPQVPTIHITGLRVRVGFPF</sequence>
<reference evidence="1 2" key="1">
    <citation type="submission" date="2019-10" db="EMBL/GenBank/DDBJ databases">
        <title>Draft Genome Sequence of Cytophagaceae sp. SJW1-29.</title>
        <authorList>
            <person name="Choi A."/>
        </authorList>
    </citation>
    <scope>NUCLEOTIDE SEQUENCE [LARGE SCALE GENOMIC DNA]</scope>
    <source>
        <strain evidence="1 2">SJW1-29</strain>
    </source>
</reference>
<dbReference type="EMBL" id="WHLY01000002">
    <property type="protein sequence ID" value="MPR36835.1"/>
    <property type="molecule type" value="Genomic_DNA"/>
</dbReference>
<evidence type="ECO:0000313" key="1">
    <source>
        <dbReference type="EMBL" id="MPR36835.1"/>
    </source>
</evidence>
<comment type="caution">
    <text evidence="1">The sequence shown here is derived from an EMBL/GenBank/DDBJ whole genome shotgun (WGS) entry which is preliminary data.</text>
</comment>
<dbReference type="Proteomes" id="UP000479293">
    <property type="component" value="Unassembled WGS sequence"/>
</dbReference>
<protein>
    <submittedName>
        <fullName evidence="1">Uncharacterized protein</fullName>
    </submittedName>
</protein>
<evidence type="ECO:0000313" key="2">
    <source>
        <dbReference type="Proteomes" id="UP000479293"/>
    </source>
</evidence>